<reference evidence="1" key="1">
    <citation type="journal article" date="2023" name="bioRxiv">
        <title>Scaffold-level genome assemblies of two parasitoid biocontrol wasps reveal the parthenogenesis mechanism and an associated novel virus.</title>
        <authorList>
            <person name="Inwood S."/>
            <person name="Skelly J."/>
            <person name="Guhlin J."/>
            <person name="Harrop T."/>
            <person name="Goldson S."/>
            <person name="Dearden P."/>
        </authorList>
    </citation>
    <scope>NUCLEOTIDE SEQUENCE</scope>
    <source>
        <strain evidence="1">Irish</strain>
        <tissue evidence="1">Whole body</tissue>
    </source>
</reference>
<dbReference type="PANTHER" id="PTHR28434">
    <property type="entry name" value="PROTEIN C3ORF33"/>
    <property type="match status" value="1"/>
</dbReference>
<evidence type="ECO:0000313" key="1">
    <source>
        <dbReference type="EMBL" id="KAK0164418.1"/>
    </source>
</evidence>
<comment type="caution">
    <text evidence="1">The sequence shown here is derived from an EMBL/GenBank/DDBJ whole genome shotgun (WGS) entry which is preliminary data.</text>
</comment>
<dbReference type="PANTHER" id="PTHR28434:SF1">
    <property type="entry name" value="PROTEIN C3ORF33"/>
    <property type="match status" value="1"/>
</dbReference>
<dbReference type="AlphaFoldDB" id="A0AA39F7J8"/>
<dbReference type="EMBL" id="JAQQBS010001422">
    <property type="protein sequence ID" value="KAK0164418.1"/>
    <property type="molecule type" value="Genomic_DNA"/>
</dbReference>
<dbReference type="SUPFAM" id="SSF50199">
    <property type="entry name" value="Staphylococcal nuclease"/>
    <property type="match status" value="1"/>
</dbReference>
<protein>
    <submittedName>
        <fullName evidence="1">Uncharacterized protein</fullName>
    </submittedName>
</protein>
<gene>
    <name evidence="1" type="ORF">PV328_003049</name>
</gene>
<organism evidence="1 2">
    <name type="scientific">Microctonus aethiopoides</name>
    <dbReference type="NCBI Taxonomy" id="144406"/>
    <lineage>
        <taxon>Eukaryota</taxon>
        <taxon>Metazoa</taxon>
        <taxon>Ecdysozoa</taxon>
        <taxon>Arthropoda</taxon>
        <taxon>Hexapoda</taxon>
        <taxon>Insecta</taxon>
        <taxon>Pterygota</taxon>
        <taxon>Neoptera</taxon>
        <taxon>Endopterygota</taxon>
        <taxon>Hymenoptera</taxon>
        <taxon>Apocrita</taxon>
        <taxon>Ichneumonoidea</taxon>
        <taxon>Braconidae</taxon>
        <taxon>Euphorinae</taxon>
        <taxon>Microctonus</taxon>
    </lineage>
</organism>
<keyword evidence="2" id="KW-1185">Reference proteome</keyword>
<proteinExistence type="predicted"/>
<reference evidence="1" key="2">
    <citation type="submission" date="2023-03" db="EMBL/GenBank/DDBJ databases">
        <authorList>
            <person name="Inwood S.N."/>
            <person name="Skelly J.G."/>
            <person name="Guhlin J."/>
            <person name="Harrop T.W.R."/>
            <person name="Goldson S.G."/>
            <person name="Dearden P.K."/>
        </authorList>
    </citation>
    <scope>NUCLEOTIDE SEQUENCE</scope>
    <source>
        <strain evidence="1">Irish</strain>
        <tissue evidence="1">Whole body</tissue>
    </source>
</reference>
<evidence type="ECO:0000313" key="2">
    <source>
        <dbReference type="Proteomes" id="UP001168990"/>
    </source>
</evidence>
<dbReference type="GO" id="GO:0005615">
    <property type="term" value="C:extracellular space"/>
    <property type="evidence" value="ECO:0007669"/>
    <property type="project" value="TreeGrafter"/>
</dbReference>
<dbReference type="Proteomes" id="UP001168990">
    <property type="component" value="Unassembled WGS sequence"/>
</dbReference>
<name>A0AA39F7J8_9HYME</name>
<dbReference type="InterPro" id="IPR042421">
    <property type="entry name" value="C3orf33-like"/>
</dbReference>
<dbReference type="InterPro" id="IPR035437">
    <property type="entry name" value="SNase_OB-fold_sf"/>
</dbReference>
<sequence length="231" mass="26326">MATAKNDSNEKSVTYVERLINVLEKDSKGFEIITYGLTSIGLLTALYRIRPFAKFSNPQKVPLHFIKNKTVLRGTVARIEPGKIPLLLVDHKPLVRIPRFGELKYLPVKIAAVDVNNHGVSWLSTIVQGNEVEFVPVRKVKEFLDCTVTMSQKNQEPLKIGKELVRLGFGTVGELSSDPKNSDLLSYKKTLVSAQKWAQFKRNGQWHFIIPPTVWWRIKNLIYDRLVIRSS</sequence>
<accession>A0AA39F7J8</accession>